<dbReference type="Proteomes" id="UP001596189">
    <property type="component" value="Unassembled WGS sequence"/>
</dbReference>
<dbReference type="EMBL" id="JBHSRD010000004">
    <property type="protein sequence ID" value="MFC6008331.1"/>
    <property type="molecule type" value="Genomic_DNA"/>
</dbReference>
<accession>A0ABW1JG46</accession>
<keyword evidence="2" id="KW-1185">Reference proteome</keyword>
<gene>
    <name evidence="1" type="ORF">ACFQDO_14435</name>
</gene>
<evidence type="ECO:0008006" key="3">
    <source>
        <dbReference type="Google" id="ProtNLM"/>
    </source>
</evidence>
<name>A0ABW1JG46_9ACTN</name>
<sequence>MTDAGHAHEFSFWVGEWDVFDPDGEQVGTNQVTALFDGQVLCERWVGSSGVEGISLNSWDADRGAWHQTWMDSTGSTLLLDGGVRDGAMVLEGDSPAGSAAGVQRHRITWSPSAGGDQVRQFWEVSPDDGTTWETAFDGRYRRR</sequence>
<protein>
    <recommendedName>
        <fullName evidence="3">DUF1579 domain-containing protein</fullName>
    </recommendedName>
</protein>
<evidence type="ECO:0000313" key="1">
    <source>
        <dbReference type="EMBL" id="MFC6008331.1"/>
    </source>
</evidence>
<organism evidence="1 2">
    <name type="scientific">Angustibacter luteus</name>
    <dbReference type="NCBI Taxonomy" id="658456"/>
    <lineage>
        <taxon>Bacteria</taxon>
        <taxon>Bacillati</taxon>
        <taxon>Actinomycetota</taxon>
        <taxon>Actinomycetes</taxon>
        <taxon>Kineosporiales</taxon>
        <taxon>Kineosporiaceae</taxon>
    </lineage>
</organism>
<dbReference type="RefSeq" id="WP_345714975.1">
    <property type="nucleotide sequence ID" value="NZ_BAABFP010000002.1"/>
</dbReference>
<reference evidence="2" key="1">
    <citation type="journal article" date="2019" name="Int. J. Syst. Evol. Microbiol.">
        <title>The Global Catalogue of Microorganisms (GCM) 10K type strain sequencing project: providing services to taxonomists for standard genome sequencing and annotation.</title>
        <authorList>
            <consortium name="The Broad Institute Genomics Platform"/>
            <consortium name="The Broad Institute Genome Sequencing Center for Infectious Disease"/>
            <person name="Wu L."/>
            <person name="Ma J."/>
        </authorList>
    </citation>
    <scope>NUCLEOTIDE SEQUENCE [LARGE SCALE GENOMIC DNA]</scope>
    <source>
        <strain evidence="2">KACC 14249</strain>
    </source>
</reference>
<proteinExistence type="predicted"/>
<comment type="caution">
    <text evidence="1">The sequence shown here is derived from an EMBL/GenBank/DDBJ whole genome shotgun (WGS) entry which is preliminary data.</text>
</comment>
<evidence type="ECO:0000313" key="2">
    <source>
        <dbReference type="Proteomes" id="UP001596189"/>
    </source>
</evidence>